<proteinExistence type="predicted"/>
<comment type="caution">
    <text evidence="1">The sequence shown here is derived from an EMBL/GenBank/DDBJ whole genome shotgun (WGS) entry which is preliminary data.</text>
</comment>
<dbReference type="Proteomes" id="UP001195483">
    <property type="component" value="Unassembled WGS sequence"/>
</dbReference>
<reference evidence="1" key="3">
    <citation type="submission" date="2023-05" db="EMBL/GenBank/DDBJ databases">
        <authorList>
            <person name="Smith C.H."/>
        </authorList>
    </citation>
    <scope>NUCLEOTIDE SEQUENCE</scope>
    <source>
        <strain evidence="1">CHS0354</strain>
        <tissue evidence="1">Mantle</tissue>
    </source>
</reference>
<reference evidence="1" key="1">
    <citation type="journal article" date="2021" name="Genome Biol. Evol.">
        <title>A High-Quality Reference Genome for a Parasitic Bivalve with Doubly Uniparental Inheritance (Bivalvia: Unionida).</title>
        <authorList>
            <person name="Smith C.H."/>
        </authorList>
    </citation>
    <scope>NUCLEOTIDE SEQUENCE</scope>
    <source>
        <strain evidence="1">CHS0354</strain>
    </source>
</reference>
<reference evidence="1" key="2">
    <citation type="journal article" date="2021" name="Genome Biol. Evol.">
        <title>Developing a high-quality reference genome for a parasitic bivalve with doubly uniparental inheritance (Bivalvia: Unionida).</title>
        <authorList>
            <person name="Smith C.H."/>
        </authorList>
    </citation>
    <scope>NUCLEOTIDE SEQUENCE</scope>
    <source>
        <strain evidence="1">CHS0354</strain>
        <tissue evidence="1">Mantle</tissue>
    </source>
</reference>
<organism evidence="1 2">
    <name type="scientific">Potamilus streckersoni</name>
    <dbReference type="NCBI Taxonomy" id="2493646"/>
    <lineage>
        <taxon>Eukaryota</taxon>
        <taxon>Metazoa</taxon>
        <taxon>Spiralia</taxon>
        <taxon>Lophotrochozoa</taxon>
        <taxon>Mollusca</taxon>
        <taxon>Bivalvia</taxon>
        <taxon>Autobranchia</taxon>
        <taxon>Heteroconchia</taxon>
        <taxon>Palaeoheterodonta</taxon>
        <taxon>Unionida</taxon>
        <taxon>Unionoidea</taxon>
        <taxon>Unionidae</taxon>
        <taxon>Ambleminae</taxon>
        <taxon>Lampsilini</taxon>
        <taxon>Potamilus</taxon>
    </lineage>
</organism>
<dbReference type="EMBL" id="JAEAOA010002230">
    <property type="protein sequence ID" value="KAK3601639.1"/>
    <property type="molecule type" value="Genomic_DNA"/>
</dbReference>
<dbReference type="AlphaFoldDB" id="A0AAE0T1F6"/>
<gene>
    <name evidence="1" type="ORF">CHS0354_038197</name>
</gene>
<accession>A0AAE0T1F6</accession>
<name>A0AAE0T1F6_9BIVA</name>
<evidence type="ECO:0000313" key="1">
    <source>
        <dbReference type="EMBL" id="KAK3601639.1"/>
    </source>
</evidence>
<sequence length="188" mass="21539">MLDETFFFYVKTWQDEVTRRIEQANQDRTKQLYPADQTQTALRSFKQYGYSTLSEQSRVLSDEGVMEVSFAPRCAGIPKPITDIEPVPLHNNLGGTEFLIKDKTRFKKHIASYDTGAVHIPAAIYICHEHNAWLLFVVPFDHSGTRLPVLEDIQELLSVQGQLRFLKAGRLSAKEHALEWDMEAARTD</sequence>
<protein>
    <submittedName>
        <fullName evidence="1">Uncharacterized protein</fullName>
    </submittedName>
</protein>
<keyword evidence="2" id="KW-1185">Reference proteome</keyword>
<evidence type="ECO:0000313" key="2">
    <source>
        <dbReference type="Proteomes" id="UP001195483"/>
    </source>
</evidence>